<keyword evidence="3 6" id="KW-0812">Transmembrane</keyword>
<evidence type="ECO:0000256" key="1">
    <source>
        <dbReference type="ARBA" id="ARBA00004141"/>
    </source>
</evidence>
<dbReference type="AlphaFoldDB" id="A0AAJ1U861"/>
<name>A0AAJ1U861_9RHOB</name>
<evidence type="ECO:0000256" key="6">
    <source>
        <dbReference type="SAM" id="Phobius"/>
    </source>
</evidence>
<dbReference type="PANTHER" id="PTHR31885:SF6">
    <property type="entry name" value="GH04784P"/>
    <property type="match status" value="1"/>
</dbReference>
<dbReference type="EMBL" id="JANFFA010000001">
    <property type="protein sequence ID" value="MDQ2093525.1"/>
    <property type="molecule type" value="Genomic_DNA"/>
</dbReference>
<dbReference type="RefSeq" id="WP_317625111.1">
    <property type="nucleotide sequence ID" value="NZ_JANFFA010000001.1"/>
</dbReference>
<keyword evidence="5 6" id="KW-0472">Membrane</keyword>
<evidence type="ECO:0000313" key="8">
    <source>
        <dbReference type="Proteomes" id="UP001227162"/>
    </source>
</evidence>
<gene>
    <name evidence="7" type="ORF">NOI20_05330</name>
</gene>
<dbReference type="GO" id="GO:0016020">
    <property type="term" value="C:membrane"/>
    <property type="evidence" value="ECO:0007669"/>
    <property type="project" value="UniProtKB-SubCell"/>
</dbReference>
<protein>
    <submittedName>
        <fullName evidence="7">Lysoplasmalogenase</fullName>
    </submittedName>
</protein>
<keyword evidence="8" id="KW-1185">Reference proteome</keyword>
<reference evidence="7" key="2">
    <citation type="submission" date="2023-04" db="EMBL/GenBank/DDBJ databases">
        <title>'Rhodoalgimonas zhirmunskyi' gen. nov., isolated from a red alga.</title>
        <authorList>
            <person name="Nedashkovskaya O.I."/>
            <person name="Otstavnykh N.Y."/>
            <person name="Bystritskaya E.P."/>
            <person name="Balabanova L.A."/>
            <person name="Isaeva M.P."/>
        </authorList>
    </citation>
    <scope>NUCLEOTIDE SEQUENCE</scope>
    <source>
        <strain evidence="7">10Alg 79</strain>
    </source>
</reference>
<feature type="transmembrane region" description="Helical" evidence="6">
    <location>
        <begin position="107"/>
        <end position="127"/>
    </location>
</feature>
<dbReference type="Proteomes" id="UP001227162">
    <property type="component" value="Unassembled WGS sequence"/>
</dbReference>
<sequence length="212" mass="22280">MEITTLMMIAAGLATSYWIAHCYRRPSLKKSVIKTLSVVLLLAAAALGHGPVLLIVALALCALGDYLLSRAGDGAFMAGVGAFAAGHLAYIALFLTTPGADLGRIPAAWPILAGLAVLGIVMAVLLWPRTGALRGPVMAYIPIILGMGVSAQALPLAVQDARLAAFLFIASDLILALEMFVLREGPAKRLAPFAIWPLYWLAQALFTLAFIG</sequence>
<evidence type="ECO:0000256" key="4">
    <source>
        <dbReference type="ARBA" id="ARBA00022989"/>
    </source>
</evidence>
<evidence type="ECO:0000313" key="7">
    <source>
        <dbReference type="EMBL" id="MDQ2093525.1"/>
    </source>
</evidence>
<evidence type="ECO:0000256" key="2">
    <source>
        <dbReference type="ARBA" id="ARBA00007375"/>
    </source>
</evidence>
<keyword evidence="4 6" id="KW-1133">Transmembrane helix</keyword>
<organism evidence="7 8">
    <name type="scientific">Rhodalgimonas zhirmunskyi</name>
    <dbReference type="NCBI Taxonomy" id="2964767"/>
    <lineage>
        <taxon>Bacteria</taxon>
        <taxon>Pseudomonadati</taxon>
        <taxon>Pseudomonadota</taxon>
        <taxon>Alphaproteobacteria</taxon>
        <taxon>Rhodobacterales</taxon>
        <taxon>Roseobacteraceae</taxon>
        <taxon>Rhodalgimonas</taxon>
    </lineage>
</organism>
<reference evidence="7" key="1">
    <citation type="submission" date="2022-07" db="EMBL/GenBank/DDBJ databases">
        <authorList>
            <person name="Otstavnykh N."/>
            <person name="Isaeva M."/>
            <person name="Bystritskaya E."/>
        </authorList>
    </citation>
    <scope>NUCLEOTIDE SEQUENCE</scope>
    <source>
        <strain evidence="7">10Alg 79</strain>
    </source>
</reference>
<evidence type="ECO:0000256" key="5">
    <source>
        <dbReference type="ARBA" id="ARBA00023136"/>
    </source>
</evidence>
<accession>A0AAJ1U861</accession>
<feature type="transmembrane region" description="Helical" evidence="6">
    <location>
        <begin position="163"/>
        <end position="181"/>
    </location>
</feature>
<feature type="transmembrane region" description="Helical" evidence="6">
    <location>
        <begin position="75"/>
        <end position="95"/>
    </location>
</feature>
<dbReference type="Pfam" id="PF07947">
    <property type="entry name" value="YhhN"/>
    <property type="match status" value="1"/>
</dbReference>
<comment type="subcellular location">
    <subcellularLocation>
        <location evidence="1">Membrane</location>
        <topology evidence="1">Multi-pass membrane protein</topology>
    </subcellularLocation>
</comment>
<dbReference type="GO" id="GO:0016787">
    <property type="term" value="F:hydrolase activity"/>
    <property type="evidence" value="ECO:0007669"/>
    <property type="project" value="TreeGrafter"/>
</dbReference>
<feature type="transmembrane region" description="Helical" evidence="6">
    <location>
        <begin position="139"/>
        <end position="157"/>
    </location>
</feature>
<dbReference type="PANTHER" id="PTHR31885">
    <property type="entry name" value="GH04784P"/>
    <property type="match status" value="1"/>
</dbReference>
<comment type="caution">
    <text evidence="7">The sequence shown here is derived from an EMBL/GenBank/DDBJ whole genome shotgun (WGS) entry which is preliminary data.</text>
</comment>
<evidence type="ECO:0000256" key="3">
    <source>
        <dbReference type="ARBA" id="ARBA00022692"/>
    </source>
</evidence>
<feature type="transmembrane region" description="Helical" evidence="6">
    <location>
        <begin position="38"/>
        <end position="63"/>
    </location>
</feature>
<dbReference type="InterPro" id="IPR012506">
    <property type="entry name" value="TMEM86B-like"/>
</dbReference>
<comment type="similarity">
    <text evidence="2">Belongs to the TMEM86 family.</text>
</comment>
<proteinExistence type="inferred from homology"/>
<feature type="transmembrane region" description="Helical" evidence="6">
    <location>
        <begin position="193"/>
        <end position="211"/>
    </location>
</feature>